<dbReference type="GO" id="GO:0050660">
    <property type="term" value="F:flavin adenine dinucleotide binding"/>
    <property type="evidence" value="ECO:0007669"/>
    <property type="project" value="InterPro"/>
</dbReference>
<dbReference type="AlphaFoldDB" id="A0AAD6D2N4"/>
<reference evidence="7 8" key="1">
    <citation type="journal article" date="2023" name="IMA Fungus">
        <title>Comparative genomic study of the Penicillium genus elucidates a diverse pangenome and 15 lateral gene transfer events.</title>
        <authorList>
            <person name="Petersen C."/>
            <person name="Sorensen T."/>
            <person name="Nielsen M.R."/>
            <person name="Sondergaard T.E."/>
            <person name="Sorensen J.L."/>
            <person name="Fitzpatrick D.A."/>
            <person name="Frisvad J.C."/>
            <person name="Nielsen K.L."/>
        </authorList>
    </citation>
    <scope>NUCLEOTIDE SEQUENCE [LARGE SCALE GENOMIC DNA]</scope>
    <source>
        <strain evidence="7 8">IBT 35679</strain>
    </source>
</reference>
<proteinExistence type="predicted"/>
<keyword evidence="5" id="KW-0560">Oxidoreductase</keyword>
<keyword evidence="2" id="KW-0285">Flavoprotein</keyword>
<dbReference type="PANTHER" id="PTHR43872">
    <property type="entry name" value="MONOOXYGENASE, PUTATIVE (AFU_ORTHOLOGUE AFUA_8G02570)-RELATED"/>
    <property type="match status" value="1"/>
</dbReference>
<dbReference type="GO" id="GO:0004499">
    <property type="term" value="F:N,N-dimethylaniline monooxygenase activity"/>
    <property type="evidence" value="ECO:0007669"/>
    <property type="project" value="InterPro"/>
</dbReference>
<keyword evidence="8" id="KW-1185">Reference proteome</keyword>
<comment type="caution">
    <text evidence="7">The sequence shown here is derived from an EMBL/GenBank/DDBJ whole genome shotgun (WGS) entry which is preliminary data.</text>
</comment>
<dbReference type="SUPFAM" id="SSF51905">
    <property type="entry name" value="FAD/NAD(P)-binding domain"/>
    <property type="match status" value="1"/>
</dbReference>
<comment type="cofactor">
    <cofactor evidence="1">
        <name>FAD</name>
        <dbReference type="ChEBI" id="CHEBI:57692"/>
    </cofactor>
</comment>
<evidence type="ECO:0008006" key="9">
    <source>
        <dbReference type="Google" id="ProtNLM"/>
    </source>
</evidence>
<dbReference type="Gene3D" id="3.50.50.60">
    <property type="entry name" value="FAD/NAD(P)-binding domain"/>
    <property type="match status" value="2"/>
</dbReference>
<evidence type="ECO:0000256" key="1">
    <source>
        <dbReference type="ARBA" id="ARBA00001974"/>
    </source>
</evidence>
<evidence type="ECO:0000256" key="2">
    <source>
        <dbReference type="ARBA" id="ARBA00022630"/>
    </source>
</evidence>
<sequence>MDTDFDVIIIGAGISGINAAYRLQSQFPSLRYAILESRENLGGTWDFFKYPGIRSDSDLFTFGFDWYPWDQNNPIAEGSAIVNYMENAAKEHHIKEKILFQHRILGADWSSIDKTWSLSVERADRPTALSFSARFLIFGTGYYSYEEPLQTEIPGLDQFEGQIIHPQFWPEDLDYSDKKIVIIGSGATAITLLPKLAEKADVTMLQRSPSYIISIRNRTGSWLTSLLPTTIQNKIQRLRSLYLGRLFYLFSRSFPNATKRMLQRGAARQLPKHIPVDPHFSPSYNPWDQRLCASPDGDFFKSFHTGRAHIKTDTIKEVTSTGITLDSGDTLDTDMIITATGLNVQFGGGISLSLDGIPYALPEKYTWRGMMFQDLPNAVFLFGYANASWTLGADATSFFICRLLKELDGQAALAAVPRLDPVEARSMQPRRFMGLNSTYVLKAQEHLPKASDREIWRPASNYFDGMRFARKGSLEGLALLGEKD</sequence>
<dbReference type="InterPro" id="IPR036188">
    <property type="entry name" value="FAD/NAD-bd_sf"/>
</dbReference>
<evidence type="ECO:0000313" key="8">
    <source>
        <dbReference type="Proteomes" id="UP001220324"/>
    </source>
</evidence>
<protein>
    <recommendedName>
        <fullName evidence="9">FAD-containing monooxygenase EthA</fullName>
    </recommendedName>
</protein>
<keyword evidence="4" id="KW-0521">NADP</keyword>
<evidence type="ECO:0000313" key="7">
    <source>
        <dbReference type="EMBL" id="KAJ5546821.1"/>
    </source>
</evidence>
<evidence type="ECO:0000256" key="5">
    <source>
        <dbReference type="ARBA" id="ARBA00023002"/>
    </source>
</evidence>
<name>A0AAD6D2N4_9EURO</name>
<dbReference type="EMBL" id="JAQIZZ010000003">
    <property type="protein sequence ID" value="KAJ5546821.1"/>
    <property type="molecule type" value="Genomic_DNA"/>
</dbReference>
<evidence type="ECO:0000256" key="3">
    <source>
        <dbReference type="ARBA" id="ARBA00022827"/>
    </source>
</evidence>
<accession>A0AAD6D2N4</accession>
<dbReference type="Proteomes" id="UP001220324">
    <property type="component" value="Unassembled WGS sequence"/>
</dbReference>
<dbReference type="PANTHER" id="PTHR43872:SF1">
    <property type="entry name" value="MONOOXYGENASE, PUTATIVE (AFU_ORTHOLOGUE AFUA_8G02570)-RELATED"/>
    <property type="match status" value="1"/>
</dbReference>
<evidence type="ECO:0000256" key="6">
    <source>
        <dbReference type="ARBA" id="ARBA00023033"/>
    </source>
</evidence>
<dbReference type="InterPro" id="IPR020946">
    <property type="entry name" value="Flavin_mOase-like"/>
</dbReference>
<dbReference type="FunFam" id="3.50.50.60:FF:000228">
    <property type="entry name" value="FAD-containing monooxygenase EthA"/>
    <property type="match status" value="1"/>
</dbReference>
<dbReference type="InterPro" id="IPR051820">
    <property type="entry name" value="FAD-binding_MO"/>
</dbReference>
<organism evidence="7 8">
    <name type="scientific">Penicillium frequentans</name>
    <dbReference type="NCBI Taxonomy" id="3151616"/>
    <lineage>
        <taxon>Eukaryota</taxon>
        <taxon>Fungi</taxon>
        <taxon>Dikarya</taxon>
        <taxon>Ascomycota</taxon>
        <taxon>Pezizomycotina</taxon>
        <taxon>Eurotiomycetes</taxon>
        <taxon>Eurotiomycetidae</taxon>
        <taxon>Eurotiales</taxon>
        <taxon>Aspergillaceae</taxon>
        <taxon>Penicillium</taxon>
    </lineage>
</organism>
<dbReference type="GO" id="GO:0050661">
    <property type="term" value="F:NADP binding"/>
    <property type="evidence" value="ECO:0007669"/>
    <property type="project" value="InterPro"/>
</dbReference>
<keyword evidence="6" id="KW-0503">Monooxygenase</keyword>
<gene>
    <name evidence="7" type="ORF">N7494_004406</name>
</gene>
<evidence type="ECO:0000256" key="4">
    <source>
        <dbReference type="ARBA" id="ARBA00022857"/>
    </source>
</evidence>
<keyword evidence="3" id="KW-0274">FAD</keyword>
<dbReference type="Pfam" id="PF00743">
    <property type="entry name" value="FMO-like"/>
    <property type="match status" value="1"/>
</dbReference>